<feature type="transmembrane region" description="Helical" evidence="1">
    <location>
        <begin position="42"/>
        <end position="62"/>
    </location>
</feature>
<keyword evidence="3" id="KW-1185">Reference proteome</keyword>
<accession>A0AAW0WDH2</accession>
<evidence type="ECO:0000313" key="3">
    <source>
        <dbReference type="Proteomes" id="UP001445076"/>
    </source>
</evidence>
<protein>
    <submittedName>
        <fullName evidence="2">Uncharacterized protein</fullName>
    </submittedName>
</protein>
<evidence type="ECO:0000313" key="2">
    <source>
        <dbReference type="EMBL" id="KAK8725754.1"/>
    </source>
</evidence>
<evidence type="ECO:0000256" key="1">
    <source>
        <dbReference type="SAM" id="Phobius"/>
    </source>
</evidence>
<keyword evidence="1" id="KW-0472">Membrane</keyword>
<comment type="caution">
    <text evidence="2">The sequence shown here is derived from an EMBL/GenBank/DDBJ whole genome shotgun (WGS) entry which is preliminary data.</text>
</comment>
<gene>
    <name evidence="2" type="ORF">OTU49_010462</name>
</gene>
<organism evidence="2 3">
    <name type="scientific">Cherax quadricarinatus</name>
    <name type="common">Australian red claw crayfish</name>
    <dbReference type="NCBI Taxonomy" id="27406"/>
    <lineage>
        <taxon>Eukaryota</taxon>
        <taxon>Metazoa</taxon>
        <taxon>Ecdysozoa</taxon>
        <taxon>Arthropoda</taxon>
        <taxon>Crustacea</taxon>
        <taxon>Multicrustacea</taxon>
        <taxon>Malacostraca</taxon>
        <taxon>Eumalacostraca</taxon>
        <taxon>Eucarida</taxon>
        <taxon>Decapoda</taxon>
        <taxon>Pleocyemata</taxon>
        <taxon>Astacidea</taxon>
        <taxon>Parastacoidea</taxon>
        <taxon>Parastacidae</taxon>
        <taxon>Cherax</taxon>
    </lineage>
</organism>
<dbReference type="EMBL" id="JARKIK010000081">
    <property type="protein sequence ID" value="KAK8725754.1"/>
    <property type="molecule type" value="Genomic_DNA"/>
</dbReference>
<sequence length="115" mass="12642">MYSVFVLPLPVNYLWTILGISVPKPSPILSPRPFPHYPQPHLTLSSSLIPVSFIIFLLYIAVNSSALGNGPGTLLVTIPDVKLTLFFGNDSRRKTHCYNVAVSVTERAAISCFII</sequence>
<reference evidence="2 3" key="1">
    <citation type="journal article" date="2024" name="BMC Genomics">
        <title>Genome assembly of redclaw crayfish (Cherax quadricarinatus) provides insights into its immune adaptation and hypoxia tolerance.</title>
        <authorList>
            <person name="Liu Z."/>
            <person name="Zheng J."/>
            <person name="Li H."/>
            <person name="Fang K."/>
            <person name="Wang S."/>
            <person name="He J."/>
            <person name="Zhou D."/>
            <person name="Weng S."/>
            <person name="Chi M."/>
            <person name="Gu Z."/>
            <person name="He J."/>
            <person name="Li F."/>
            <person name="Wang M."/>
        </authorList>
    </citation>
    <scope>NUCLEOTIDE SEQUENCE [LARGE SCALE GENOMIC DNA]</scope>
    <source>
        <strain evidence="2">ZL_2023a</strain>
    </source>
</reference>
<proteinExistence type="predicted"/>
<keyword evidence="1" id="KW-1133">Transmembrane helix</keyword>
<name>A0AAW0WDH2_CHEQU</name>
<dbReference type="AlphaFoldDB" id="A0AAW0WDH2"/>
<keyword evidence="1" id="KW-0812">Transmembrane</keyword>
<dbReference type="Proteomes" id="UP001445076">
    <property type="component" value="Unassembled WGS sequence"/>
</dbReference>